<evidence type="ECO:0000313" key="3">
    <source>
        <dbReference type="Proteomes" id="UP000037505"/>
    </source>
</evidence>
<name>A0A0L1IPM0_ASPN3</name>
<comment type="caution">
    <text evidence="2">The sequence shown here is derived from an EMBL/GenBank/DDBJ whole genome shotgun (WGS) entry which is preliminary data.</text>
</comment>
<proteinExistence type="predicted"/>
<evidence type="ECO:0000259" key="1">
    <source>
        <dbReference type="Pfam" id="PF01323"/>
    </source>
</evidence>
<dbReference type="Proteomes" id="UP000037505">
    <property type="component" value="Unassembled WGS sequence"/>
</dbReference>
<dbReference type="Gene3D" id="3.40.30.10">
    <property type="entry name" value="Glutaredoxin"/>
    <property type="match status" value="1"/>
</dbReference>
<dbReference type="RefSeq" id="XP_015402370.1">
    <property type="nucleotide sequence ID" value="XM_015554833.1"/>
</dbReference>
<dbReference type="EMBL" id="JNOM01000447">
    <property type="protein sequence ID" value="KNG81447.1"/>
    <property type="molecule type" value="Genomic_DNA"/>
</dbReference>
<dbReference type="GeneID" id="26811381"/>
<gene>
    <name evidence="2" type="ORF">ANOM_009577</name>
</gene>
<dbReference type="InterPro" id="IPR036249">
    <property type="entry name" value="Thioredoxin-like_sf"/>
</dbReference>
<sequence length="230" mass="25515">MTNFNIQIISDSVCPWCYVGLRRLSRAIATHKSAHPADTFTLTWHAYYLGPDSPPYPGRDKREYYISRFGEDRFSQISSKLGEVGRQEGIAFKFSGRMGNTRDSHRVIWYAGKKEREAGAPAATEPGVVGGLQTRVVENLFKAYFEEEGNITDQNILLEAAVLAGLDRGEVERLLASDEGGQQVDLEAARAQRQLVSGVPYYTIQGQYAIGGAEDPSAFLQAFEQVKQNS</sequence>
<dbReference type="SUPFAM" id="SSF52833">
    <property type="entry name" value="Thioredoxin-like"/>
    <property type="match status" value="1"/>
</dbReference>
<dbReference type="Pfam" id="PF01323">
    <property type="entry name" value="DSBA"/>
    <property type="match status" value="1"/>
</dbReference>
<dbReference type="CDD" id="cd03024">
    <property type="entry name" value="DsbA_FrnE"/>
    <property type="match status" value="1"/>
</dbReference>
<reference evidence="2 3" key="1">
    <citation type="submission" date="2014-06" db="EMBL/GenBank/DDBJ databases">
        <title>The Genome of the Aflatoxigenic Filamentous Fungus Aspergillus nomius.</title>
        <authorList>
            <person name="Moore M.G."/>
            <person name="Shannon B.M."/>
            <person name="Brian M.M."/>
        </authorList>
    </citation>
    <scope>NUCLEOTIDE SEQUENCE [LARGE SCALE GENOMIC DNA]</scope>
    <source>
        <strain evidence="2 3">NRRL 13137</strain>
    </source>
</reference>
<dbReference type="PANTHER" id="PTHR13887">
    <property type="entry name" value="GLUTATHIONE S-TRANSFERASE KAPPA"/>
    <property type="match status" value="1"/>
</dbReference>
<dbReference type="GO" id="GO:0016491">
    <property type="term" value="F:oxidoreductase activity"/>
    <property type="evidence" value="ECO:0007669"/>
    <property type="project" value="InterPro"/>
</dbReference>
<organism evidence="2 3">
    <name type="scientific">Aspergillus nomiae NRRL (strain ATCC 15546 / NRRL 13137 / CBS 260.88 / M93)</name>
    <dbReference type="NCBI Taxonomy" id="1509407"/>
    <lineage>
        <taxon>Eukaryota</taxon>
        <taxon>Fungi</taxon>
        <taxon>Dikarya</taxon>
        <taxon>Ascomycota</taxon>
        <taxon>Pezizomycotina</taxon>
        <taxon>Eurotiomycetes</taxon>
        <taxon>Eurotiomycetidae</taxon>
        <taxon>Eurotiales</taxon>
        <taxon>Aspergillaceae</taxon>
        <taxon>Aspergillus</taxon>
        <taxon>Aspergillus subgen. Circumdati</taxon>
    </lineage>
</organism>
<dbReference type="STRING" id="1509407.A0A0L1IPM0"/>
<dbReference type="PANTHER" id="PTHR13887:SF41">
    <property type="entry name" value="THIOREDOXIN SUPERFAMILY PROTEIN"/>
    <property type="match status" value="1"/>
</dbReference>
<evidence type="ECO:0000313" key="2">
    <source>
        <dbReference type="EMBL" id="KNG81447.1"/>
    </source>
</evidence>
<dbReference type="OrthoDB" id="1930760at2759"/>
<dbReference type="AlphaFoldDB" id="A0A0L1IPM0"/>
<keyword evidence="3" id="KW-1185">Reference proteome</keyword>
<feature type="domain" description="DSBA-like thioredoxin" evidence="1">
    <location>
        <begin position="6"/>
        <end position="223"/>
    </location>
</feature>
<dbReference type="InterPro" id="IPR001853">
    <property type="entry name" value="DSBA-like_thioredoxin_dom"/>
</dbReference>
<accession>A0A0L1IPM0</accession>
<protein>
    <submittedName>
        <fullName evidence="2">DSBA-like thioredoxin domain protein</fullName>
    </submittedName>
</protein>